<feature type="domain" description="KilA-N" evidence="1">
    <location>
        <begin position="1"/>
        <end position="105"/>
    </location>
</feature>
<evidence type="ECO:0000313" key="2">
    <source>
        <dbReference type="EMBL" id="MEN2752306.1"/>
    </source>
</evidence>
<comment type="caution">
    <text evidence="2">The sequence shown here is derived from an EMBL/GenBank/DDBJ whole genome shotgun (WGS) entry which is preliminary data.</text>
</comment>
<evidence type="ECO:0000313" key="3">
    <source>
        <dbReference type="Proteomes" id="UP001461960"/>
    </source>
</evidence>
<dbReference type="EMBL" id="JBDGHN010000007">
    <property type="protein sequence ID" value="MEN2752306.1"/>
    <property type="molecule type" value="Genomic_DNA"/>
</dbReference>
<keyword evidence="3" id="KW-1185">Reference proteome</keyword>
<evidence type="ECO:0000259" key="1">
    <source>
        <dbReference type="PROSITE" id="PS51301"/>
    </source>
</evidence>
<dbReference type="InterPro" id="IPR018004">
    <property type="entry name" value="KilA/APSES_HTH"/>
</dbReference>
<dbReference type="SMART" id="SM01252">
    <property type="entry name" value="KilA-N"/>
    <property type="match status" value="1"/>
</dbReference>
<dbReference type="PROSITE" id="PS51301">
    <property type="entry name" value="KILA_N"/>
    <property type="match status" value="1"/>
</dbReference>
<dbReference type="Pfam" id="PF04383">
    <property type="entry name" value="KilA-N"/>
    <property type="match status" value="1"/>
</dbReference>
<proteinExistence type="predicted"/>
<dbReference type="Proteomes" id="UP001461960">
    <property type="component" value="Unassembled WGS sequence"/>
</dbReference>
<reference evidence="2 3" key="1">
    <citation type="submission" date="2024-05" db="EMBL/GenBank/DDBJ databases">
        <authorList>
            <person name="Kim H.-Y."/>
            <person name="Kim E."/>
            <person name="Cai Y."/>
            <person name="Yang S.-M."/>
            <person name="Lee W."/>
        </authorList>
    </citation>
    <scope>NUCLEOTIDE SEQUENCE [LARGE SCALE GENOMIC DNA]</scope>
    <source>
        <strain evidence="2 3">FBL11</strain>
    </source>
</reference>
<sequence>MLTILHNTIHMIDGLYSLNDLHRVSGSNKKHKPTNFMRLENTKDLIAEIERCSDVSIEAKSNAYKVIKGGDSQQGTFVCRELVYSYAMWISPRFQLLVIRAFDSMTSQQNALSHQLDELCREYNTVNNNLSCAGRFLSIGGKQIKPKIKQDIDSTLKQMQPSLELVGGADSEK</sequence>
<organism evidence="2 3">
    <name type="scientific">Psychrobacter saeujeotis</name>
    <dbReference type="NCBI Taxonomy" id="3143436"/>
    <lineage>
        <taxon>Bacteria</taxon>
        <taxon>Pseudomonadati</taxon>
        <taxon>Pseudomonadota</taxon>
        <taxon>Gammaproteobacteria</taxon>
        <taxon>Moraxellales</taxon>
        <taxon>Moraxellaceae</taxon>
        <taxon>Psychrobacter</taxon>
    </lineage>
</organism>
<accession>A0ABU9XA82</accession>
<gene>
    <name evidence="2" type="ORF">AAIR29_11770</name>
</gene>
<dbReference type="InterPro" id="IPR017880">
    <property type="entry name" value="KilA_N"/>
</dbReference>
<dbReference type="RefSeq" id="WP_299221509.1">
    <property type="nucleotide sequence ID" value="NZ_JBDGHN010000007.1"/>
</dbReference>
<name>A0ABU9XA82_9GAMM</name>
<protein>
    <submittedName>
        <fullName evidence="2">KilA-N domain-containing protein</fullName>
    </submittedName>
</protein>